<dbReference type="GO" id="GO:0003677">
    <property type="term" value="F:DNA binding"/>
    <property type="evidence" value="ECO:0007669"/>
    <property type="project" value="UniProtKB-KW"/>
</dbReference>
<dbReference type="Proteomes" id="UP000186156">
    <property type="component" value="Unassembled WGS sequence"/>
</dbReference>
<dbReference type="PANTHER" id="PTHR33677:SF3">
    <property type="entry name" value="COPPER-SENSING TRANSCRIPTIONAL REPRESSOR RICR"/>
    <property type="match status" value="1"/>
</dbReference>
<evidence type="ECO:0000313" key="1">
    <source>
        <dbReference type="EMBL" id="SIS70799.1"/>
    </source>
</evidence>
<protein>
    <submittedName>
        <fullName evidence="1">DNA-binding transcriptional regulator, FrmR family</fullName>
    </submittedName>
</protein>
<keyword evidence="1" id="KW-0238">DNA-binding</keyword>
<dbReference type="AlphaFoldDB" id="A0A1N7LAI5"/>
<evidence type="ECO:0000313" key="2">
    <source>
        <dbReference type="Proteomes" id="UP000186156"/>
    </source>
</evidence>
<sequence length="99" mass="11460">MDDTHAHTHSYEPMKSDLVRRLRRIEGQVRGLQKMIEDGRYCVDILVQIAAVKSALHQVGLSILESHTRGCVADALRERDREQEKVDELIHVLRQFTKL</sequence>
<organism evidence="1 2">
    <name type="scientific">Alicyclobacillus vulcanalis</name>
    <dbReference type="NCBI Taxonomy" id="252246"/>
    <lineage>
        <taxon>Bacteria</taxon>
        <taxon>Bacillati</taxon>
        <taxon>Bacillota</taxon>
        <taxon>Bacilli</taxon>
        <taxon>Bacillales</taxon>
        <taxon>Alicyclobacillaceae</taxon>
        <taxon>Alicyclobacillus</taxon>
    </lineage>
</organism>
<dbReference type="GO" id="GO:0045892">
    <property type="term" value="P:negative regulation of DNA-templated transcription"/>
    <property type="evidence" value="ECO:0007669"/>
    <property type="project" value="UniProtKB-ARBA"/>
</dbReference>
<dbReference type="EMBL" id="FTOO01000003">
    <property type="protein sequence ID" value="SIS70799.1"/>
    <property type="molecule type" value="Genomic_DNA"/>
</dbReference>
<dbReference type="RefSeq" id="WP_076345436.1">
    <property type="nucleotide sequence ID" value="NZ_FTOO01000003.1"/>
</dbReference>
<dbReference type="Pfam" id="PF02583">
    <property type="entry name" value="Trns_repr_metal"/>
    <property type="match status" value="1"/>
</dbReference>
<keyword evidence="2" id="KW-1185">Reference proteome</keyword>
<dbReference type="InterPro" id="IPR003735">
    <property type="entry name" value="Metal_Tscrpt_repr"/>
</dbReference>
<dbReference type="CDD" id="cd10148">
    <property type="entry name" value="CsoR-like_DUF156"/>
    <property type="match status" value="1"/>
</dbReference>
<accession>A0A1N7LAI5</accession>
<proteinExistence type="predicted"/>
<dbReference type="OrthoDB" id="9811244at2"/>
<dbReference type="Gene3D" id="1.20.58.1000">
    <property type="entry name" value="Metal-sensitive repressor, helix protomer"/>
    <property type="match status" value="1"/>
</dbReference>
<dbReference type="GO" id="GO:0046872">
    <property type="term" value="F:metal ion binding"/>
    <property type="evidence" value="ECO:0007669"/>
    <property type="project" value="InterPro"/>
</dbReference>
<dbReference type="PANTHER" id="PTHR33677">
    <property type="entry name" value="TRANSCRIPTIONAL REPRESSOR FRMR-RELATED"/>
    <property type="match status" value="1"/>
</dbReference>
<gene>
    <name evidence="1" type="ORF">SAMN05421799_1032</name>
</gene>
<name>A0A1N7LAI5_9BACL</name>
<dbReference type="STRING" id="252246.SAMN05421799_1032"/>
<reference evidence="2" key="1">
    <citation type="submission" date="2017-01" db="EMBL/GenBank/DDBJ databases">
        <authorList>
            <person name="Varghese N."/>
            <person name="Submissions S."/>
        </authorList>
    </citation>
    <scope>NUCLEOTIDE SEQUENCE [LARGE SCALE GENOMIC DNA]</scope>
    <source>
        <strain evidence="2">DSM 16176</strain>
    </source>
</reference>
<dbReference type="InterPro" id="IPR038390">
    <property type="entry name" value="Metal_Tscrpt_repr_sf"/>
</dbReference>